<sequence length="257" mass="30968">MSIEFKLAGINVYYSTHVTFILETVISTMQFWGYNTTHMEDGSIKAIKDRFRLPFFHPQEPMQETLTKNKLEKIDYQINQKPETIKDHILKMGLIYFFSLFEAFNKDYFQELYLFKPDLMKSKKRKVDLEYLLQFKNIEDLHKSLSTKQIEKLGYLDIDKLAGLILKKFNIDLKDNLECWSNLRESYYRRNNIVHNDGKISELYLKKLSLGNDQLNKELNCDIEYLWKRHYDIHSYMDFIDYSIREIFDLKSRIESI</sequence>
<comment type="caution">
    <text evidence="1">The sequence shown here is derived from an EMBL/GenBank/DDBJ whole genome shotgun (WGS) entry which is preliminary data.</text>
</comment>
<accession>A0A0F9BFU9</accession>
<reference evidence="1" key="1">
    <citation type="journal article" date="2015" name="Nature">
        <title>Complex archaea that bridge the gap between prokaryotes and eukaryotes.</title>
        <authorList>
            <person name="Spang A."/>
            <person name="Saw J.H."/>
            <person name="Jorgensen S.L."/>
            <person name="Zaremba-Niedzwiedzka K."/>
            <person name="Martijn J."/>
            <person name="Lind A.E."/>
            <person name="van Eijk R."/>
            <person name="Schleper C."/>
            <person name="Guy L."/>
            <person name="Ettema T.J."/>
        </authorList>
    </citation>
    <scope>NUCLEOTIDE SEQUENCE</scope>
</reference>
<dbReference type="AlphaFoldDB" id="A0A0F9BFU9"/>
<protein>
    <recommendedName>
        <fullName evidence="2">RiboL-PSP-HEPN domain-containing protein</fullName>
    </recommendedName>
</protein>
<gene>
    <name evidence="1" type="ORF">LCGC14_2794760</name>
</gene>
<name>A0A0F9BFU9_9ZZZZ</name>
<evidence type="ECO:0008006" key="2">
    <source>
        <dbReference type="Google" id="ProtNLM"/>
    </source>
</evidence>
<organism evidence="1">
    <name type="scientific">marine sediment metagenome</name>
    <dbReference type="NCBI Taxonomy" id="412755"/>
    <lineage>
        <taxon>unclassified sequences</taxon>
        <taxon>metagenomes</taxon>
        <taxon>ecological metagenomes</taxon>
    </lineage>
</organism>
<evidence type="ECO:0000313" key="1">
    <source>
        <dbReference type="EMBL" id="KKK83301.1"/>
    </source>
</evidence>
<dbReference type="EMBL" id="LAZR01052286">
    <property type="protein sequence ID" value="KKK83301.1"/>
    <property type="molecule type" value="Genomic_DNA"/>
</dbReference>
<proteinExistence type="predicted"/>